<dbReference type="EMBL" id="QFNN01000102">
    <property type="protein sequence ID" value="PZO88095.1"/>
    <property type="molecule type" value="Genomic_DNA"/>
</dbReference>
<comment type="caution">
    <text evidence="1">The sequence shown here is derived from an EMBL/GenBank/DDBJ whole genome shotgun (WGS) entry which is preliminary data.</text>
</comment>
<sequence>MLVILSSMMFVAAFFAAVAVLAHSFASEGARIFALLRSGGMIAAPAPEAILRPRVARPRAAVVSRARPAATLRAAA</sequence>
<accession>A0A2W5BYE4</accession>
<protein>
    <submittedName>
        <fullName evidence="1">Uncharacterized protein</fullName>
    </submittedName>
</protein>
<organism evidence="1 2">
    <name type="scientific">Sphingomonas sanxanigenens</name>
    <dbReference type="NCBI Taxonomy" id="397260"/>
    <lineage>
        <taxon>Bacteria</taxon>
        <taxon>Pseudomonadati</taxon>
        <taxon>Pseudomonadota</taxon>
        <taxon>Alphaproteobacteria</taxon>
        <taxon>Sphingomonadales</taxon>
        <taxon>Sphingomonadaceae</taxon>
        <taxon>Sphingomonas</taxon>
    </lineage>
</organism>
<proteinExistence type="predicted"/>
<evidence type="ECO:0000313" key="1">
    <source>
        <dbReference type="EMBL" id="PZO88095.1"/>
    </source>
</evidence>
<name>A0A2W5BYE4_9SPHN</name>
<gene>
    <name evidence="1" type="ORF">DI623_13375</name>
</gene>
<reference evidence="1 2" key="1">
    <citation type="submission" date="2017-08" db="EMBL/GenBank/DDBJ databases">
        <title>Infants hospitalized years apart are colonized by the same room-sourced microbial strains.</title>
        <authorList>
            <person name="Brooks B."/>
            <person name="Olm M.R."/>
            <person name="Firek B.A."/>
            <person name="Baker R."/>
            <person name="Thomas B.C."/>
            <person name="Morowitz M.J."/>
            <person name="Banfield J.F."/>
        </authorList>
    </citation>
    <scope>NUCLEOTIDE SEQUENCE [LARGE SCALE GENOMIC DNA]</scope>
    <source>
        <strain evidence="1">S2_018_000_R2_101</strain>
    </source>
</reference>
<evidence type="ECO:0000313" key="2">
    <source>
        <dbReference type="Proteomes" id="UP000249066"/>
    </source>
</evidence>
<dbReference type="AlphaFoldDB" id="A0A2W5BYE4"/>
<dbReference type="Proteomes" id="UP000249066">
    <property type="component" value="Unassembled WGS sequence"/>
</dbReference>